<dbReference type="AlphaFoldDB" id="C5BU25"/>
<dbReference type="HOGENOM" id="CLU_2848364_0_0_6"/>
<protein>
    <submittedName>
        <fullName evidence="1">Uncharacterized protein</fullName>
    </submittedName>
</protein>
<keyword evidence="2" id="KW-1185">Reference proteome</keyword>
<dbReference type="EMBL" id="CP001614">
    <property type="protein sequence ID" value="ACR12717.1"/>
    <property type="molecule type" value="Genomic_DNA"/>
</dbReference>
<sequence>MANASADKVFRKLNNFIIFVLRIKPLTNTANVNLRGGGLFEGSSQPLQPGDEIDSLAELLLLNGD</sequence>
<dbReference type="KEGG" id="ttu:TERTU_1682"/>
<evidence type="ECO:0000313" key="2">
    <source>
        <dbReference type="Proteomes" id="UP000009080"/>
    </source>
</evidence>
<accession>C5BU25</accession>
<evidence type="ECO:0000313" key="1">
    <source>
        <dbReference type="EMBL" id="ACR12717.1"/>
    </source>
</evidence>
<proteinExistence type="predicted"/>
<gene>
    <name evidence="1" type="ordered locus">TERTU_1682</name>
</gene>
<dbReference type="Proteomes" id="UP000009080">
    <property type="component" value="Chromosome"/>
</dbReference>
<reference evidence="1 2" key="1">
    <citation type="journal article" date="2009" name="PLoS ONE">
        <title>The complete genome of Teredinibacter turnerae T7901: an intracellular endosymbiont of marine wood-boring bivalves (shipworms).</title>
        <authorList>
            <person name="Yang J.C."/>
            <person name="Madupu R."/>
            <person name="Durkin A.S."/>
            <person name="Ekborg N.A."/>
            <person name="Pedamallu C.S."/>
            <person name="Hostetler J.B."/>
            <person name="Radune D."/>
            <person name="Toms B.S."/>
            <person name="Henrissat B."/>
            <person name="Coutinho P.M."/>
            <person name="Schwarz S."/>
            <person name="Field L."/>
            <person name="Trindade-Silva A.E."/>
            <person name="Soares C.A.G."/>
            <person name="Elshahawi S."/>
            <person name="Hanora A."/>
            <person name="Schmidt E.W."/>
            <person name="Haygood M.G."/>
            <person name="Posfai J."/>
            <person name="Benner J."/>
            <person name="Madinger C."/>
            <person name="Nove J."/>
            <person name="Anton B."/>
            <person name="Chaudhary K."/>
            <person name="Foster J."/>
            <person name="Holman A."/>
            <person name="Kumar S."/>
            <person name="Lessard P.A."/>
            <person name="Luyten Y.A."/>
            <person name="Slatko B."/>
            <person name="Wood N."/>
            <person name="Wu B."/>
            <person name="Teplitski M."/>
            <person name="Mougous J.D."/>
            <person name="Ward N."/>
            <person name="Eisen J.A."/>
            <person name="Badger J.H."/>
            <person name="Distel D.L."/>
        </authorList>
    </citation>
    <scope>NUCLEOTIDE SEQUENCE [LARGE SCALE GENOMIC DNA]</scope>
    <source>
        <strain evidence="2">ATCC 39867 / T7901</strain>
    </source>
</reference>
<organism evidence="1 2">
    <name type="scientific">Teredinibacter turnerae (strain ATCC 39867 / T7901)</name>
    <dbReference type="NCBI Taxonomy" id="377629"/>
    <lineage>
        <taxon>Bacteria</taxon>
        <taxon>Pseudomonadati</taxon>
        <taxon>Pseudomonadota</taxon>
        <taxon>Gammaproteobacteria</taxon>
        <taxon>Cellvibrionales</taxon>
        <taxon>Cellvibrionaceae</taxon>
        <taxon>Teredinibacter</taxon>
    </lineage>
</organism>
<name>C5BU25_TERTT</name>